<evidence type="ECO:0000313" key="2">
    <source>
        <dbReference type="Proteomes" id="UP001254257"/>
    </source>
</evidence>
<keyword evidence="2" id="KW-1185">Reference proteome</keyword>
<accession>A0ABU3SER2</accession>
<dbReference type="EMBL" id="JAWDID010000060">
    <property type="protein sequence ID" value="MDU0343176.1"/>
    <property type="molecule type" value="Genomic_DNA"/>
</dbReference>
<organism evidence="1 2">
    <name type="scientific">Bosea rubneri</name>
    <dbReference type="NCBI Taxonomy" id="3075434"/>
    <lineage>
        <taxon>Bacteria</taxon>
        <taxon>Pseudomonadati</taxon>
        <taxon>Pseudomonadota</taxon>
        <taxon>Alphaproteobacteria</taxon>
        <taxon>Hyphomicrobiales</taxon>
        <taxon>Boseaceae</taxon>
        <taxon>Bosea</taxon>
    </lineage>
</organism>
<comment type="caution">
    <text evidence="1">The sequence shown here is derived from an EMBL/GenBank/DDBJ whole genome shotgun (WGS) entry which is preliminary data.</text>
</comment>
<evidence type="ECO:0000313" key="1">
    <source>
        <dbReference type="EMBL" id="MDU0343176.1"/>
    </source>
</evidence>
<dbReference type="RefSeq" id="WP_316020915.1">
    <property type="nucleotide sequence ID" value="NZ_JAWDID010000060.1"/>
</dbReference>
<gene>
    <name evidence="1" type="ORF">RKE40_25055</name>
</gene>
<sequence length="128" mass="13965">MPAVNLAPSSSRPPAAFSAEAPLPTISLVQLGRALETLLSVANSLTNCPRFVDDNGRMTEGGRRFDKTVGAICDEYLAVMDELRDSRPRNSSEAEDRSCELLKFDLNCDQDTTDIALGAVRRAFPGRY</sequence>
<dbReference type="Proteomes" id="UP001254257">
    <property type="component" value="Unassembled WGS sequence"/>
</dbReference>
<reference evidence="1 2" key="1">
    <citation type="submission" date="2023-09" db="EMBL/GenBank/DDBJ databases">
        <title>Whole genome shotgun sequencing (WGS) of Bosea sp. ZW T0_25, isolated from stored onions (Allium cepa).</title>
        <authorList>
            <person name="Stoll D.A."/>
            <person name="Huch M."/>
        </authorList>
    </citation>
    <scope>NUCLEOTIDE SEQUENCE [LARGE SCALE GENOMIC DNA]</scope>
    <source>
        <strain evidence="1 2">ZW T0_25</strain>
    </source>
</reference>
<name>A0ABU3SER2_9HYPH</name>
<proteinExistence type="predicted"/>
<protein>
    <submittedName>
        <fullName evidence="1">Uncharacterized protein</fullName>
    </submittedName>
</protein>